<evidence type="ECO:0000259" key="1">
    <source>
        <dbReference type="PROSITE" id="PS50828"/>
    </source>
</evidence>
<dbReference type="HOGENOM" id="CLU_055978_1_2_6"/>
<evidence type="ECO:0000313" key="3">
    <source>
        <dbReference type="Proteomes" id="UP000006201"/>
    </source>
</evidence>
<dbReference type="OrthoDB" id="9808881at2"/>
<proteinExistence type="predicted"/>
<keyword evidence="3" id="KW-1185">Reference proteome</keyword>
<dbReference type="InterPro" id="IPR047688">
    <property type="entry name" value="Endonuc_SmrA"/>
</dbReference>
<dbReference type="InterPro" id="IPR036063">
    <property type="entry name" value="Smr_dom_sf"/>
</dbReference>
<dbReference type="PROSITE" id="PS50828">
    <property type="entry name" value="SMR"/>
    <property type="match status" value="1"/>
</dbReference>
<dbReference type="AlphaFoldDB" id="A4C636"/>
<feature type="domain" description="Smr" evidence="1">
    <location>
        <begin position="105"/>
        <end position="176"/>
    </location>
</feature>
<dbReference type="Gene3D" id="3.30.1370.110">
    <property type="match status" value="1"/>
</dbReference>
<dbReference type="RefSeq" id="WP_009837314.1">
    <property type="nucleotide sequence ID" value="NZ_AAOH01000002.1"/>
</dbReference>
<dbReference type="PANTHER" id="PTHR35562">
    <property type="entry name" value="DNA ENDONUCLEASE SMRA-RELATED"/>
    <property type="match status" value="1"/>
</dbReference>
<dbReference type="PANTHER" id="PTHR35562:SF2">
    <property type="entry name" value="DNA ENDONUCLEASE SMRA-RELATED"/>
    <property type="match status" value="1"/>
</dbReference>
<sequence length="193" mass="21877">MTISDDALFAELMQDVVPIEQSSFIRTTKSLSPTYAQLEKQKAALADVHLNQDYLIQEPVIFVDPYDELTYKKTGVQAGVFKNLRLGKYQVDASLELQSVKLNRAKNTLISFLNECQQRNIRTVLIRHGIGLYNQPTAAILKSYCAKWLAELPAVLAYYSAQKHHGGVGATYVLLTKSCEKKLENREAHFRKR</sequence>
<dbReference type="EMBL" id="AAOH01000002">
    <property type="protein sequence ID" value="EAR29440.1"/>
    <property type="molecule type" value="Genomic_DNA"/>
</dbReference>
<organism evidence="2 3">
    <name type="scientific">Pseudoalteromonas tunicata D2</name>
    <dbReference type="NCBI Taxonomy" id="87626"/>
    <lineage>
        <taxon>Bacteria</taxon>
        <taxon>Pseudomonadati</taxon>
        <taxon>Pseudomonadota</taxon>
        <taxon>Gammaproteobacteria</taxon>
        <taxon>Alteromonadales</taxon>
        <taxon>Pseudoalteromonadaceae</taxon>
        <taxon>Pseudoalteromonas</taxon>
    </lineage>
</organism>
<dbReference type="Proteomes" id="UP000006201">
    <property type="component" value="Unassembled WGS sequence"/>
</dbReference>
<reference evidence="2 3" key="1">
    <citation type="submission" date="2006-02" db="EMBL/GenBank/DDBJ databases">
        <authorList>
            <person name="Moran M.A."/>
            <person name="Kjelleberg S."/>
            <person name="Egan S."/>
            <person name="Saunders N."/>
            <person name="Thomas T."/>
            <person name="Ferriera S."/>
            <person name="Johnson J."/>
            <person name="Kravitz S."/>
            <person name="Halpern A."/>
            <person name="Remington K."/>
            <person name="Beeson K."/>
            <person name="Tran B."/>
            <person name="Rogers Y.-H."/>
            <person name="Friedman R."/>
            <person name="Venter J.C."/>
        </authorList>
    </citation>
    <scope>NUCLEOTIDE SEQUENCE [LARGE SCALE GENOMIC DNA]</scope>
    <source>
        <strain evidence="2 3">D2</strain>
    </source>
</reference>
<dbReference type="NCBIfam" id="NF033154">
    <property type="entry name" value="endonuc_SmrA"/>
    <property type="match status" value="1"/>
</dbReference>
<dbReference type="Pfam" id="PF01713">
    <property type="entry name" value="Smr"/>
    <property type="match status" value="1"/>
</dbReference>
<dbReference type="InterPro" id="IPR002625">
    <property type="entry name" value="Smr_dom"/>
</dbReference>
<evidence type="ECO:0000313" key="2">
    <source>
        <dbReference type="EMBL" id="EAR29440.1"/>
    </source>
</evidence>
<gene>
    <name evidence="2" type="ORF">PTD2_11509</name>
</gene>
<dbReference type="eggNOG" id="COG2840">
    <property type="taxonomic scope" value="Bacteria"/>
</dbReference>
<dbReference type="GO" id="GO:0004520">
    <property type="term" value="F:DNA endonuclease activity"/>
    <property type="evidence" value="ECO:0007669"/>
    <property type="project" value="TreeGrafter"/>
</dbReference>
<comment type="caution">
    <text evidence="2">The sequence shown here is derived from an EMBL/GenBank/DDBJ whole genome shotgun (WGS) entry which is preliminary data.</text>
</comment>
<accession>A4C636</accession>
<name>A4C636_9GAMM</name>
<dbReference type="SUPFAM" id="SSF160443">
    <property type="entry name" value="SMR domain-like"/>
    <property type="match status" value="1"/>
</dbReference>
<dbReference type="STRING" id="87626.PTD2_11509"/>
<protein>
    <submittedName>
        <fullName evidence="2">Smr domain (Small MutS Related) containing protein</fullName>
    </submittedName>
</protein>